<evidence type="ECO:0000313" key="2">
    <source>
        <dbReference type="Proteomes" id="UP000243426"/>
    </source>
</evidence>
<gene>
    <name evidence="1" type="ORF">SAMN05216198_0632</name>
</gene>
<keyword evidence="2" id="KW-1185">Reference proteome</keyword>
<evidence type="ECO:0000313" key="1">
    <source>
        <dbReference type="EMBL" id="SDR86784.1"/>
    </source>
</evidence>
<dbReference type="RefSeq" id="WP_090271999.1">
    <property type="nucleotide sequence ID" value="NZ_LT629748.1"/>
</dbReference>
<organism evidence="1 2">
    <name type="scientific">Halopseudomonas litoralis</name>
    <dbReference type="NCBI Taxonomy" id="797277"/>
    <lineage>
        <taxon>Bacteria</taxon>
        <taxon>Pseudomonadati</taxon>
        <taxon>Pseudomonadota</taxon>
        <taxon>Gammaproteobacteria</taxon>
        <taxon>Pseudomonadales</taxon>
        <taxon>Pseudomonadaceae</taxon>
        <taxon>Halopseudomonas</taxon>
    </lineage>
</organism>
<reference evidence="2" key="1">
    <citation type="submission" date="2016-10" db="EMBL/GenBank/DDBJ databases">
        <authorList>
            <person name="Varghese N."/>
            <person name="Submissions S."/>
        </authorList>
    </citation>
    <scope>NUCLEOTIDE SEQUENCE [LARGE SCALE GENOMIC DNA]</scope>
    <source>
        <strain evidence="2">2SM5</strain>
    </source>
</reference>
<dbReference type="AlphaFoldDB" id="A0A1H1MIX3"/>
<proteinExistence type="predicted"/>
<dbReference type="STRING" id="797277.SAMN05216198_0632"/>
<dbReference type="EMBL" id="LT629748">
    <property type="protein sequence ID" value="SDR86784.1"/>
    <property type="molecule type" value="Genomic_DNA"/>
</dbReference>
<dbReference type="Proteomes" id="UP000243426">
    <property type="component" value="Chromosome I"/>
</dbReference>
<accession>A0A1H1MIX3</accession>
<protein>
    <submittedName>
        <fullName evidence="1">Uncharacterized protein</fullName>
    </submittedName>
</protein>
<dbReference type="OrthoDB" id="7029438at2"/>
<dbReference type="Gene3D" id="2.30.110.50">
    <property type="match status" value="1"/>
</dbReference>
<sequence length="95" mass="10898">MFAPANTAYFTLDIPRLDHDFKVLFFQGTEAISQPYCFELDLAVLPRQACEIEHAYRTGQLACRKHSHGCPRLQRQRQSSAMQLAIICAAKQREQ</sequence>
<name>A0A1H1MIX3_9GAMM</name>